<name>A0AAD1MAI0_9MYCO</name>
<dbReference type="Proteomes" id="UP000467327">
    <property type="component" value="Chromosome"/>
</dbReference>
<dbReference type="KEGG" id="maic:MAIC_04440"/>
<gene>
    <name evidence="1" type="ORF">MAIC_04440</name>
</gene>
<keyword evidence="2" id="KW-1185">Reference proteome</keyword>
<proteinExistence type="predicted"/>
<accession>A0AAD1MAI0</accession>
<dbReference type="AlphaFoldDB" id="A0AAD1MAI0"/>
<evidence type="ECO:0000313" key="2">
    <source>
        <dbReference type="Proteomes" id="UP000467327"/>
    </source>
</evidence>
<reference evidence="1 2" key="1">
    <citation type="journal article" date="2019" name="Emerg. Microbes Infect.">
        <title>Comprehensive subspecies identification of 175 nontuberculous mycobacteria species based on 7547 genomic profiles.</title>
        <authorList>
            <person name="Matsumoto Y."/>
            <person name="Kinjo T."/>
            <person name="Motooka D."/>
            <person name="Nabeya D."/>
            <person name="Jung N."/>
            <person name="Uechi K."/>
            <person name="Horii T."/>
            <person name="Iida T."/>
            <person name="Fujita J."/>
            <person name="Nakamura S."/>
        </authorList>
    </citation>
    <scope>NUCLEOTIDE SEQUENCE [LARGE SCALE GENOMIC DNA]</scope>
    <source>
        <strain evidence="1 2">JCM 6376</strain>
    </source>
</reference>
<organism evidence="1 2">
    <name type="scientific">Mycolicibacterium aichiense</name>
    <dbReference type="NCBI Taxonomy" id="1799"/>
    <lineage>
        <taxon>Bacteria</taxon>
        <taxon>Bacillati</taxon>
        <taxon>Actinomycetota</taxon>
        <taxon>Actinomycetes</taxon>
        <taxon>Mycobacteriales</taxon>
        <taxon>Mycobacteriaceae</taxon>
        <taxon>Mycolicibacterium</taxon>
    </lineage>
</organism>
<dbReference type="EMBL" id="AP022561">
    <property type="protein sequence ID" value="BBX05641.1"/>
    <property type="molecule type" value="Genomic_DNA"/>
</dbReference>
<sequence>MRGAGACSDNKYCGGISGVATTRILGRLVDIAVPDAAGGRGDPAFGLLLGAPT</sequence>
<protein>
    <submittedName>
        <fullName evidence="1">Uncharacterized protein</fullName>
    </submittedName>
</protein>
<evidence type="ECO:0000313" key="1">
    <source>
        <dbReference type="EMBL" id="BBX05641.1"/>
    </source>
</evidence>